<sequence length="144" mass="15825">MTDWDEVVGHWDHGPFAYGSMETTELVLLPDGTGWGLWAGAAGGQDLVVFEWRRSGPDRLAITETLLASGTWDSARPGQIICAEPPQPADERQEFRYGLTTEVPPLGDGPVPTLTLDEAFLFARRFALVSRDVTTVDRPKVVID</sequence>
<name>A0ABW4A5D5_9ACTN</name>
<protein>
    <submittedName>
        <fullName evidence="1">Uncharacterized protein</fullName>
    </submittedName>
</protein>
<keyword evidence="2" id="KW-1185">Reference proteome</keyword>
<dbReference type="Proteomes" id="UP001597183">
    <property type="component" value="Unassembled WGS sequence"/>
</dbReference>
<gene>
    <name evidence="1" type="ORF">ACFQ5G_10475</name>
</gene>
<evidence type="ECO:0000313" key="1">
    <source>
        <dbReference type="EMBL" id="MFD1365766.1"/>
    </source>
</evidence>
<evidence type="ECO:0000313" key="2">
    <source>
        <dbReference type="Proteomes" id="UP001597183"/>
    </source>
</evidence>
<dbReference type="RefSeq" id="WP_317792633.1">
    <property type="nucleotide sequence ID" value="NZ_AP028461.1"/>
</dbReference>
<reference evidence="2" key="1">
    <citation type="journal article" date="2019" name="Int. J. Syst. Evol. Microbiol.">
        <title>The Global Catalogue of Microorganisms (GCM) 10K type strain sequencing project: providing services to taxonomists for standard genome sequencing and annotation.</title>
        <authorList>
            <consortium name="The Broad Institute Genomics Platform"/>
            <consortium name="The Broad Institute Genome Sequencing Center for Infectious Disease"/>
            <person name="Wu L."/>
            <person name="Ma J."/>
        </authorList>
    </citation>
    <scope>NUCLEOTIDE SEQUENCE [LARGE SCALE GENOMIC DNA]</scope>
    <source>
        <strain evidence="2">CCM 7526</strain>
    </source>
</reference>
<comment type="caution">
    <text evidence="1">The sequence shown here is derived from an EMBL/GenBank/DDBJ whole genome shotgun (WGS) entry which is preliminary data.</text>
</comment>
<accession>A0ABW4A5D5</accession>
<dbReference type="EMBL" id="JBHTMK010000013">
    <property type="protein sequence ID" value="MFD1365766.1"/>
    <property type="molecule type" value="Genomic_DNA"/>
</dbReference>
<proteinExistence type="predicted"/>
<organism evidence="1 2">
    <name type="scientific">Actinoplanes sichuanensis</name>
    <dbReference type="NCBI Taxonomy" id="512349"/>
    <lineage>
        <taxon>Bacteria</taxon>
        <taxon>Bacillati</taxon>
        <taxon>Actinomycetota</taxon>
        <taxon>Actinomycetes</taxon>
        <taxon>Micromonosporales</taxon>
        <taxon>Micromonosporaceae</taxon>
        <taxon>Actinoplanes</taxon>
    </lineage>
</organism>